<dbReference type="PANTHER" id="PTHR11848:SF287">
    <property type="entry name" value="LEFT-RIGHT DETERMINATION FACTOR"/>
    <property type="match status" value="1"/>
</dbReference>
<comment type="subcellular location">
    <subcellularLocation>
        <location evidence="1">Secreted</location>
    </subcellularLocation>
</comment>
<gene>
    <name evidence="8" type="ORF">P4O66_001018</name>
</gene>
<comment type="caution">
    <text evidence="8">The sequence shown here is derived from an EMBL/GenBank/DDBJ whole genome shotgun (WGS) entry which is preliminary data.</text>
</comment>
<dbReference type="InterPro" id="IPR029034">
    <property type="entry name" value="Cystine-knot_cytokine"/>
</dbReference>
<evidence type="ECO:0000256" key="3">
    <source>
        <dbReference type="ARBA" id="ARBA00022525"/>
    </source>
</evidence>
<dbReference type="InterPro" id="IPR017948">
    <property type="entry name" value="TGFb_CS"/>
</dbReference>
<dbReference type="Pfam" id="PF00019">
    <property type="entry name" value="TGF_beta"/>
    <property type="match status" value="1"/>
</dbReference>
<keyword evidence="5" id="KW-1015">Disulfide bond</keyword>
<evidence type="ECO:0000256" key="6">
    <source>
        <dbReference type="RuleBase" id="RU000354"/>
    </source>
</evidence>
<dbReference type="Proteomes" id="UP001239994">
    <property type="component" value="Unassembled WGS sequence"/>
</dbReference>
<dbReference type="GO" id="GO:0005615">
    <property type="term" value="C:extracellular space"/>
    <property type="evidence" value="ECO:0007669"/>
    <property type="project" value="TreeGrafter"/>
</dbReference>
<evidence type="ECO:0000256" key="1">
    <source>
        <dbReference type="ARBA" id="ARBA00004613"/>
    </source>
</evidence>
<dbReference type="PRINTS" id="PR01427">
    <property type="entry name" value="TGFBETA4"/>
</dbReference>
<dbReference type="PANTHER" id="PTHR11848">
    <property type="entry name" value="TGF-BETA FAMILY"/>
    <property type="match status" value="1"/>
</dbReference>
<dbReference type="GO" id="GO:0005125">
    <property type="term" value="F:cytokine activity"/>
    <property type="evidence" value="ECO:0007669"/>
    <property type="project" value="TreeGrafter"/>
</dbReference>
<dbReference type="SMART" id="SM00204">
    <property type="entry name" value="TGFB"/>
    <property type="match status" value="1"/>
</dbReference>
<dbReference type="InterPro" id="IPR015615">
    <property type="entry name" value="TGF-beta-rel"/>
</dbReference>
<evidence type="ECO:0000256" key="4">
    <source>
        <dbReference type="ARBA" id="ARBA00023030"/>
    </source>
</evidence>
<name>A0AAD9DWS5_9TELE</name>
<accession>A0AAD9DWS5</accession>
<proteinExistence type="inferred from homology"/>
<dbReference type="Gene3D" id="2.60.120.970">
    <property type="match status" value="1"/>
</dbReference>
<evidence type="ECO:0000313" key="8">
    <source>
        <dbReference type="EMBL" id="KAK1795679.1"/>
    </source>
</evidence>
<dbReference type="Pfam" id="PF00688">
    <property type="entry name" value="TGFb_propeptide"/>
    <property type="match status" value="1"/>
</dbReference>
<protein>
    <recommendedName>
        <fullName evidence="7">TGF-beta family profile domain-containing protein</fullName>
    </recommendedName>
</protein>
<dbReference type="InterPro" id="IPR001111">
    <property type="entry name" value="TGF-b_propeptide"/>
</dbReference>
<keyword evidence="9" id="KW-1185">Reference proteome</keyword>
<dbReference type="InterPro" id="IPR001839">
    <property type="entry name" value="TGF-b_C"/>
</dbReference>
<comment type="similarity">
    <text evidence="2 6">Belongs to the TGF-beta family.</text>
</comment>
<organism evidence="8 9">
    <name type="scientific">Electrophorus voltai</name>
    <dbReference type="NCBI Taxonomy" id="2609070"/>
    <lineage>
        <taxon>Eukaryota</taxon>
        <taxon>Metazoa</taxon>
        <taxon>Chordata</taxon>
        <taxon>Craniata</taxon>
        <taxon>Vertebrata</taxon>
        <taxon>Euteleostomi</taxon>
        <taxon>Actinopterygii</taxon>
        <taxon>Neopterygii</taxon>
        <taxon>Teleostei</taxon>
        <taxon>Ostariophysi</taxon>
        <taxon>Gymnotiformes</taxon>
        <taxon>Gymnotoidei</taxon>
        <taxon>Gymnotidae</taxon>
        <taxon>Electrophorus</taxon>
    </lineage>
</organism>
<dbReference type="EMBL" id="JAROKS010000015">
    <property type="protein sequence ID" value="KAK1795679.1"/>
    <property type="molecule type" value="Genomic_DNA"/>
</dbReference>
<dbReference type="GO" id="GO:0009948">
    <property type="term" value="P:anterior/posterior axis specification"/>
    <property type="evidence" value="ECO:0007669"/>
    <property type="project" value="TreeGrafter"/>
</dbReference>
<dbReference type="FunFam" id="2.10.90.10:FF:000047">
    <property type="entry name" value="Left-right determination factor"/>
    <property type="match status" value="1"/>
</dbReference>
<feature type="domain" description="TGF-beta family profile" evidence="7">
    <location>
        <begin position="446"/>
        <end position="547"/>
    </location>
</feature>
<reference evidence="8" key="1">
    <citation type="submission" date="2023-03" db="EMBL/GenBank/DDBJ databases">
        <title>Electrophorus voltai genome.</title>
        <authorList>
            <person name="Bian C."/>
        </authorList>
    </citation>
    <scope>NUCLEOTIDE SEQUENCE</scope>
    <source>
        <strain evidence="8">CB-2022</strain>
        <tissue evidence="8">Muscle</tissue>
    </source>
</reference>
<evidence type="ECO:0000259" key="7">
    <source>
        <dbReference type="PROSITE" id="PS51362"/>
    </source>
</evidence>
<dbReference type="GO" id="GO:0008083">
    <property type="term" value="F:growth factor activity"/>
    <property type="evidence" value="ECO:0007669"/>
    <property type="project" value="UniProtKB-KW"/>
</dbReference>
<dbReference type="SUPFAM" id="SSF57501">
    <property type="entry name" value="Cystine-knot cytokines"/>
    <property type="match status" value="1"/>
</dbReference>
<evidence type="ECO:0000256" key="5">
    <source>
        <dbReference type="ARBA" id="ARBA00023157"/>
    </source>
</evidence>
<dbReference type="PROSITE" id="PS51362">
    <property type="entry name" value="TGF_BETA_2"/>
    <property type="match status" value="1"/>
</dbReference>
<keyword evidence="3" id="KW-0964">Secreted</keyword>
<evidence type="ECO:0000313" key="9">
    <source>
        <dbReference type="Proteomes" id="UP001239994"/>
    </source>
</evidence>
<evidence type="ECO:0000256" key="2">
    <source>
        <dbReference type="ARBA" id="ARBA00006656"/>
    </source>
</evidence>
<dbReference type="AlphaFoldDB" id="A0AAD9DWS5"/>
<dbReference type="CDD" id="cd13758">
    <property type="entry name" value="TGF_beta_LEFTY1_2"/>
    <property type="match status" value="1"/>
</dbReference>
<dbReference type="FunFam" id="2.60.120.970:FF:000024">
    <property type="entry name" value="Left-right determination factor"/>
    <property type="match status" value="1"/>
</dbReference>
<dbReference type="Gene3D" id="2.10.90.10">
    <property type="entry name" value="Cystine-knot cytokines"/>
    <property type="match status" value="1"/>
</dbReference>
<dbReference type="InterPro" id="IPR003942">
    <property type="entry name" value="LRDF"/>
</dbReference>
<dbReference type="PROSITE" id="PS00250">
    <property type="entry name" value="TGF_BETA_1"/>
    <property type="match status" value="1"/>
</dbReference>
<dbReference type="GO" id="GO:0005160">
    <property type="term" value="F:transforming growth factor beta receptor binding"/>
    <property type="evidence" value="ECO:0007669"/>
    <property type="project" value="InterPro"/>
</dbReference>
<keyword evidence="4 6" id="KW-0339">Growth factor</keyword>
<sequence length="554" mass="62270">MQGYWRETGGRLGDTGGILGGDWGILGEYWRDTGGRLEGDWGTLEGYWGETGGNWGNTGGILGGYWGDTGNTGGYWGETGGRRGHWRDTRGRLGDTGGILEGYWGNTGGILGGDWGILGEYWRILGGDEGDWGTLEGYWRILGGDWRILEVMGTAAADEEHRSSGKDWTHTCGCRTWQRLNADSFRPSPTSQVLRPMASLLVSCLLGVVFLALVKGFTHEDMKDVMLKKLGLGEVPRIQKRDLENLVVPAHIKSKYLSMLRLHHKRRRRSLPSLAGILRGIPGNADISGDFVYSDTRRQGVVFEMHSRIPENSEVTMAELKLYKKAPHKRSAPERKGQRPVNNARVSIYWVDVQENGSNRTSLVDSRLIPIHETGWKSFDVTQAVHYWSKSQKKRPMHLEVWIEGERPGGYAAEMAKSVHFTTQDPRDNTLGKPELVLYTLNFDEFGSNGDCEINKNKQMCCRAEHFINFRTLTWTQYWIIEPAGYQAFRCTGGCKQTKRNYGYGERKCAVVESAPLPMMYLVKKGDYTEIEVAEFPNMIVEKCGCTMDNISVV</sequence>